<feature type="transmembrane region" description="Helical" evidence="1">
    <location>
        <begin position="294"/>
        <end position="311"/>
    </location>
</feature>
<keyword evidence="3" id="KW-1185">Reference proteome</keyword>
<dbReference type="EMBL" id="JAUBDJ010000002">
    <property type="protein sequence ID" value="MDW0116302.1"/>
    <property type="molecule type" value="Genomic_DNA"/>
</dbReference>
<accession>A0AAW9A5I5</accession>
<feature type="transmembrane region" description="Helical" evidence="1">
    <location>
        <begin position="240"/>
        <end position="258"/>
    </location>
</feature>
<dbReference type="AlphaFoldDB" id="A0AAW9A5I5"/>
<dbReference type="Pfam" id="PF14897">
    <property type="entry name" value="EpsG"/>
    <property type="match status" value="1"/>
</dbReference>
<reference evidence="2 3" key="1">
    <citation type="submission" date="2023-06" db="EMBL/GenBank/DDBJ databases">
        <title>Sporosarcina sp. nov., isolated from Korean traditional fermented seafood 'Jeotgal'.</title>
        <authorList>
            <person name="Yang A.I."/>
            <person name="Shin N.-R."/>
        </authorList>
    </citation>
    <scope>NUCLEOTIDE SEQUENCE [LARGE SCALE GENOMIC DNA]</scope>
    <source>
        <strain evidence="2 3">KCTC43456</strain>
    </source>
</reference>
<keyword evidence="1" id="KW-0812">Transmembrane</keyword>
<feature type="transmembrane region" description="Helical" evidence="1">
    <location>
        <begin position="168"/>
        <end position="192"/>
    </location>
</feature>
<evidence type="ECO:0000256" key="1">
    <source>
        <dbReference type="SAM" id="Phobius"/>
    </source>
</evidence>
<sequence length="353" mass="40433">MFIYILNLVMIFLWALFITTTIKKNKDLIFIILISTQLILLSLLRDLNVGADTAVYVNRFHIIAQTAWERIFQLSDIVDFEIGFIILNKLIGIVWENESFFLAVTSSIIILSISKYIYKNSKIVWLSFVIFIAFGFWGMSLNTLRQFIAIALILPSIKYIKSRDLIKFVIHILIASFFHISALSFLIIYPLFKMKINKFYITLVICIGVAVNLFSTKIIYFLMGIFGYHLYVGRVGNGSGTGMLLMLSLIAIAALLYRRSAIRNGEDYDLYIHILIVSILLNILALDFNLAGRAMIYFTIHCIILIPNIIYTIKPKMDRSVGIYIVLLGAMFYYLIILTTDVGSVVPYQIMSR</sequence>
<feature type="transmembrane region" description="Helical" evidence="1">
    <location>
        <begin position="28"/>
        <end position="44"/>
    </location>
</feature>
<feature type="transmembrane region" description="Helical" evidence="1">
    <location>
        <begin position="270"/>
        <end position="288"/>
    </location>
</feature>
<comment type="caution">
    <text evidence="2">The sequence shown here is derived from an EMBL/GenBank/DDBJ whole genome shotgun (WGS) entry which is preliminary data.</text>
</comment>
<dbReference type="RefSeq" id="WP_317940357.1">
    <property type="nucleotide sequence ID" value="NZ_JAUBDJ010000002.1"/>
</dbReference>
<evidence type="ECO:0000313" key="2">
    <source>
        <dbReference type="EMBL" id="MDW0116302.1"/>
    </source>
</evidence>
<feature type="transmembrane region" description="Helical" evidence="1">
    <location>
        <begin position="125"/>
        <end position="148"/>
    </location>
</feature>
<feature type="transmembrane region" description="Helical" evidence="1">
    <location>
        <begin position="5"/>
        <end position="22"/>
    </location>
</feature>
<gene>
    <name evidence="2" type="ORF">QTL97_05105</name>
</gene>
<protein>
    <submittedName>
        <fullName evidence="2">EpsG family protein</fullName>
    </submittedName>
</protein>
<dbReference type="InterPro" id="IPR049458">
    <property type="entry name" value="EpsG-like"/>
</dbReference>
<keyword evidence="1" id="KW-1133">Transmembrane helix</keyword>
<feature type="transmembrane region" description="Helical" evidence="1">
    <location>
        <begin position="323"/>
        <end position="350"/>
    </location>
</feature>
<dbReference type="Proteomes" id="UP001271648">
    <property type="component" value="Unassembled WGS sequence"/>
</dbReference>
<feature type="transmembrane region" description="Helical" evidence="1">
    <location>
        <begin position="199"/>
        <end position="228"/>
    </location>
</feature>
<evidence type="ECO:0000313" key="3">
    <source>
        <dbReference type="Proteomes" id="UP001271648"/>
    </source>
</evidence>
<keyword evidence="1" id="KW-0472">Membrane</keyword>
<organism evidence="2 3">
    <name type="scientific">Sporosarcina thermotolerans</name>
    <dbReference type="NCBI Taxonomy" id="633404"/>
    <lineage>
        <taxon>Bacteria</taxon>
        <taxon>Bacillati</taxon>
        <taxon>Bacillota</taxon>
        <taxon>Bacilli</taxon>
        <taxon>Bacillales</taxon>
        <taxon>Caryophanaceae</taxon>
        <taxon>Sporosarcina</taxon>
    </lineage>
</organism>
<name>A0AAW9A5I5_9BACL</name>
<proteinExistence type="predicted"/>